<evidence type="ECO:0000256" key="5">
    <source>
        <dbReference type="SAM" id="MobiDB-lite"/>
    </source>
</evidence>
<feature type="region of interest" description="Disordered" evidence="5">
    <location>
        <begin position="447"/>
        <end position="497"/>
    </location>
</feature>
<feature type="transmembrane region" description="Helical" evidence="6">
    <location>
        <begin position="89"/>
        <end position="113"/>
    </location>
</feature>
<dbReference type="InterPro" id="IPR014844">
    <property type="entry name" value="PalH"/>
</dbReference>
<name>A0A9P0W009_9ASCO</name>
<keyword evidence="3 6" id="KW-1133">Transmembrane helix</keyword>
<dbReference type="PANTHER" id="PTHR35779:SF2">
    <property type="entry name" value="PROTEIN DFG16"/>
    <property type="match status" value="1"/>
</dbReference>
<feature type="transmembrane region" description="Helical" evidence="6">
    <location>
        <begin position="242"/>
        <end position="263"/>
    </location>
</feature>
<feature type="compositionally biased region" description="Polar residues" evidence="5">
    <location>
        <begin position="447"/>
        <end position="478"/>
    </location>
</feature>
<comment type="caution">
    <text evidence="7">The sequence shown here is derived from an EMBL/GenBank/DDBJ whole genome shotgun (WGS) entry which is preliminary data.</text>
</comment>
<evidence type="ECO:0000313" key="8">
    <source>
        <dbReference type="Proteomes" id="UP000837801"/>
    </source>
</evidence>
<feature type="transmembrane region" description="Helical" evidence="6">
    <location>
        <begin position="198"/>
        <end position="218"/>
    </location>
</feature>
<dbReference type="Proteomes" id="UP000837801">
    <property type="component" value="Unassembled WGS sequence"/>
</dbReference>
<dbReference type="OrthoDB" id="4079240at2759"/>
<keyword evidence="8" id="KW-1185">Reference proteome</keyword>
<dbReference type="AlphaFoldDB" id="A0A9P0W009"/>
<dbReference type="EMBL" id="CAKXYY010000014">
    <property type="protein sequence ID" value="CAH2354148.1"/>
    <property type="molecule type" value="Genomic_DNA"/>
</dbReference>
<keyword evidence="2 6" id="KW-0812">Transmembrane</keyword>
<gene>
    <name evidence="7" type="ORF">CLIB1423_14S03180</name>
</gene>
<protein>
    <recommendedName>
        <fullName evidence="9">PH-response regulator protein palH/RIM21</fullName>
    </recommendedName>
</protein>
<evidence type="ECO:0000256" key="4">
    <source>
        <dbReference type="ARBA" id="ARBA00023136"/>
    </source>
</evidence>
<dbReference type="GO" id="GO:0005886">
    <property type="term" value="C:plasma membrane"/>
    <property type="evidence" value="ECO:0007669"/>
    <property type="project" value="TreeGrafter"/>
</dbReference>
<dbReference type="Pfam" id="PF08733">
    <property type="entry name" value="PalH"/>
    <property type="match status" value="1"/>
</dbReference>
<organism evidence="7 8">
    <name type="scientific">[Candida] railenensis</name>
    <dbReference type="NCBI Taxonomy" id="45579"/>
    <lineage>
        <taxon>Eukaryota</taxon>
        <taxon>Fungi</taxon>
        <taxon>Dikarya</taxon>
        <taxon>Ascomycota</taxon>
        <taxon>Saccharomycotina</taxon>
        <taxon>Pichiomycetes</taxon>
        <taxon>Debaryomycetaceae</taxon>
        <taxon>Kurtzmaniella</taxon>
    </lineage>
</organism>
<evidence type="ECO:0000313" key="7">
    <source>
        <dbReference type="EMBL" id="CAH2354148.1"/>
    </source>
</evidence>
<dbReference type="GO" id="GO:0071467">
    <property type="term" value="P:cellular response to pH"/>
    <property type="evidence" value="ECO:0007669"/>
    <property type="project" value="TreeGrafter"/>
</dbReference>
<comment type="subcellular location">
    <subcellularLocation>
        <location evidence="1">Membrane</location>
        <topology evidence="1">Multi-pass membrane protein</topology>
    </subcellularLocation>
</comment>
<reference evidence="7" key="1">
    <citation type="submission" date="2022-03" db="EMBL/GenBank/DDBJ databases">
        <authorList>
            <person name="Legras J.-L."/>
            <person name="Devillers H."/>
            <person name="Grondin C."/>
        </authorList>
    </citation>
    <scope>NUCLEOTIDE SEQUENCE</scope>
    <source>
        <strain evidence="7">CLIB 1423</strain>
    </source>
</reference>
<evidence type="ECO:0000256" key="2">
    <source>
        <dbReference type="ARBA" id="ARBA00022692"/>
    </source>
</evidence>
<evidence type="ECO:0008006" key="9">
    <source>
        <dbReference type="Google" id="ProtNLM"/>
    </source>
</evidence>
<feature type="transmembrane region" description="Helical" evidence="6">
    <location>
        <begin position="275"/>
        <end position="300"/>
    </location>
</feature>
<evidence type="ECO:0000256" key="6">
    <source>
        <dbReference type="SAM" id="Phobius"/>
    </source>
</evidence>
<feature type="transmembrane region" description="Helical" evidence="6">
    <location>
        <begin position="167"/>
        <end position="186"/>
    </location>
</feature>
<feature type="transmembrane region" description="Helical" evidence="6">
    <location>
        <begin position="306"/>
        <end position="329"/>
    </location>
</feature>
<evidence type="ECO:0000256" key="3">
    <source>
        <dbReference type="ARBA" id="ARBA00022989"/>
    </source>
</evidence>
<evidence type="ECO:0000256" key="1">
    <source>
        <dbReference type="ARBA" id="ARBA00004141"/>
    </source>
</evidence>
<feature type="transmembrane region" description="Helical" evidence="6">
    <location>
        <begin position="125"/>
        <end position="147"/>
    </location>
</feature>
<proteinExistence type="predicted"/>
<accession>A0A9P0W009</accession>
<sequence length="534" mass="60274">MYLAREEFIEHRPYVPDNCSIYSLSMGHVVIDWYNGTTSQNLSLGFLPAYYITNCSVDSLLQFMNSSNFTSILNDYAPLASLNDSGSSFIAILFTASGTCVSSWMLCLLLYLSPKYKRKPISSQVATLFYSIVCTIFLSKVTAAASNQYYSDFLDVLDLHDKVYRHAAYRATIIISQILTLIAFFQINYHMTKGRYRWVSLGSGGLLMVVYIICFIVFQTKHNDNFRSYVTHDNNRWDLTCVIFKILTMCWVAGTLIYYTVIVKNPVKISYSRRVLGLSVLTWILFLLHIILELLIITLFDNNSLVKFWMTFLPLIIEIFLLTIIWEWIYNIAMLDKREEMSGVLGRRMSMDDVTSINSNIKSSRNLDSIRGKYKLHLGRKTKAISDDSPKSPSLLSKLKRRFENGKIVGNSVRSAPVTELINPTTSASNTATVESNSTSTIKTANNITSANTNGSNGSTRTGVPESISSQNNLTTEDPSYPHFSSEGASALASQRTSYDIGVPEDHFSLGNSLNRSTYSHEEVHYNYEFSDSE</sequence>
<dbReference type="PANTHER" id="PTHR35779">
    <property type="entry name" value="PH-RESPONSE REGULATOR PROTEIN PALH/RIM21"/>
    <property type="match status" value="1"/>
</dbReference>
<keyword evidence="4 6" id="KW-0472">Membrane</keyword>